<proteinExistence type="predicted"/>
<sequence length="136" mass="15420">MHSNSALSTMTKGRLLIIDDESELREVLTALLEESVSEIQLAANGLEGIDMLKNQKFDAVLSDEKMPKKSGLEVLKWMRENGLQIPFIIHTGYGQKEMVQEARKLGVYAFIDKPWDERALIKTVQEALRSGMEQQK</sequence>
<evidence type="ECO:0000256" key="1">
    <source>
        <dbReference type="ARBA" id="ARBA00022553"/>
    </source>
</evidence>
<dbReference type="Gene3D" id="3.40.50.2300">
    <property type="match status" value="1"/>
</dbReference>
<keyword evidence="1 2" id="KW-0597">Phosphoprotein</keyword>
<dbReference type="PROSITE" id="PS50110">
    <property type="entry name" value="RESPONSE_REGULATORY"/>
    <property type="match status" value="1"/>
</dbReference>
<evidence type="ECO:0000256" key="2">
    <source>
        <dbReference type="PROSITE-ProRule" id="PRU00169"/>
    </source>
</evidence>
<dbReference type="OrthoDB" id="5293195at2"/>
<feature type="domain" description="Response regulatory" evidence="3">
    <location>
        <begin position="14"/>
        <end position="128"/>
    </location>
</feature>
<dbReference type="InterPro" id="IPR001789">
    <property type="entry name" value="Sig_transdc_resp-reg_receiver"/>
</dbReference>
<dbReference type="InterPro" id="IPR050595">
    <property type="entry name" value="Bact_response_regulator"/>
</dbReference>
<evidence type="ECO:0000313" key="4">
    <source>
        <dbReference type="EMBL" id="KYG62467.1"/>
    </source>
</evidence>
<evidence type="ECO:0000259" key="3">
    <source>
        <dbReference type="PROSITE" id="PS50110"/>
    </source>
</evidence>
<reference evidence="4 5" key="1">
    <citation type="submission" date="2016-03" db="EMBL/GenBank/DDBJ databases">
        <authorList>
            <person name="Ploux O."/>
        </authorList>
    </citation>
    <scope>NUCLEOTIDE SEQUENCE [LARGE SCALE GENOMIC DNA]</scope>
    <source>
        <strain evidence="4 5">R0</strain>
    </source>
</reference>
<dbReference type="AlphaFoldDB" id="A0A150WH95"/>
<dbReference type="PANTHER" id="PTHR44591">
    <property type="entry name" value="STRESS RESPONSE REGULATOR PROTEIN 1"/>
    <property type="match status" value="1"/>
</dbReference>
<comment type="caution">
    <text evidence="4">The sequence shown here is derived from an EMBL/GenBank/DDBJ whole genome shotgun (WGS) entry which is preliminary data.</text>
</comment>
<dbReference type="SUPFAM" id="SSF52172">
    <property type="entry name" value="CheY-like"/>
    <property type="match status" value="1"/>
</dbReference>
<name>A0A150WH95_BDEBC</name>
<dbReference type="CDD" id="cd00156">
    <property type="entry name" value="REC"/>
    <property type="match status" value="1"/>
</dbReference>
<dbReference type="Pfam" id="PF00072">
    <property type="entry name" value="Response_reg"/>
    <property type="match status" value="1"/>
</dbReference>
<gene>
    <name evidence="4" type="ORF">AZI86_16680</name>
</gene>
<evidence type="ECO:0000313" key="5">
    <source>
        <dbReference type="Proteomes" id="UP000075320"/>
    </source>
</evidence>
<accession>A0A150WH95</accession>
<dbReference type="InterPro" id="IPR011006">
    <property type="entry name" value="CheY-like_superfamily"/>
</dbReference>
<keyword evidence="5" id="KW-1185">Reference proteome</keyword>
<organism evidence="4 5">
    <name type="scientific">Bdellovibrio bacteriovorus</name>
    <dbReference type="NCBI Taxonomy" id="959"/>
    <lineage>
        <taxon>Bacteria</taxon>
        <taxon>Pseudomonadati</taxon>
        <taxon>Bdellovibrionota</taxon>
        <taxon>Bdellovibrionia</taxon>
        <taxon>Bdellovibrionales</taxon>
        <taxon>Pseudobdellovibrionaceae</taxon>
        <taxon>Bdellovibrio</taxon>
    </lineage>
</organism>
<dbReference type="EMBL" id="LUKE01000005">
    <property type="protein sequence ID" value="KYG62467.1"/>
    <property type="molecule type" value="Genomic_DNA"/>
</dbReference>
<dbReference type="GO" id="GO:0000160">
    <property type="term" value="P:phosphorelay signal transduction system"/>
    <property type="evidence" value="ECO:0007669"/>
    <property type="project" value="InterPro"/>
</dbReference>
<dbReference type="SMART" id="SM00448">
    <property type="entry name" value="REC"/>
    <property type="match status" value="1"/>
</dbReference>
<protein>
    <submittedName>
        <fullName evidence="4">Transcriptional regulator</fullName>
    </submittedName>
</protein>
<feature type="modified residue" description="4-aspartylphosphate" evidence="2">
    <location>
        <position position="63"/>
    </location>
</feature>
<dbReference type="PANTHER" id="PTHR44591:SF3">
    <property type="entry name" value="RESPONSE REGULATORY DOMAIN-CONTAINING PROTEIN"/>
    <property type="match status" value="1"/>
</dbReference>
<dbReference type="Proteomes" id="UP000075320">
    <property type="component" value="Unassembled WGS sequence"/>
</dbReference>